<evidence type="ECO:0000256" key="5">
    <source>
        <dbReference type="ARBA" id="ARBA00036820"/>
    </source>
</evidence>
<keyword evidence="3" id="KW-0808">Transferase</keyword>
<dbReference type="PANTHER" id="PTHR21064:SF1">
    <property type="entry name" value="HYDROXYLYSINE KINASE"/>
    <property type="match status" value="1"/>
</dbReference>
<dbReference type="AlphaFoldDB" id="A0A917C3T5"/>
<dbReference type="Pfam" id="PF01636">
    <property type="entry name" value="APH"/>
    <property type="match status" value="1"/>
</dbReference>
<keyword evidence="2" id="KW-0963">Cytoplasm</keyword>
<reference evidence="10" key="2">
    <citation type="submission" date="2020-09" db="EMBL/GenBank/DDBJ databases">
        <authorList>
            <person name="Sun Q."/>
            <person name="Sedlacek I."/>
        </authorList>
    </citation>
    <scope>NUCLEOTIDE SEQUENCE</scope>
    <source>
        <strain evidence="10">CCM 7897</strain>
    </source>
</reference>
<sequence length="354" mass="39050">MDETNALMAAGGLAAPFQRMEEPEVLALLGTRYGARTSSLTRFDTEKDDTFLIREPDGRAWVLKIANPLEDEREIDLQLALLQHVEATDPGLPAPRVMRTQNGEGAFTIVDGAGQVRIVRALSYLDGTPLDRIDATAAERRSLGAVLARLRLAMAGFSHPHDGREIAWDVKHLPKLRGLLAHMDDRAQRNALELGLARMESLAPALARCRTQVVHNDCSRSNIVVDRARPGFVTGIIDFGDVVRTAIVIDVSTTLLNQLPSQARPDLFAEGRDILQGYLAVADLTPEELALLPHLVMARVIARALITTWRAERFPDNAQYIMRNTHQGWQQLDWFLSRSIEDVSATFSAVPAGA</sequence>
<dbReference type="PANTHER" id="PTHR21064">
    <property type="entry name" value="AMINOGLYCOSIDE PHOSPHOTRANSFERASE DOMAIN-CONTAINING PROTEIN-RELATED"/>
    <property type="match status" value="1"/>
</dbReference>
<dbReference type="Proteomes" id="UP000606044">
    <property type="component" value="Unassembled WGS sequence"/>
</dbReference>
<keyword evidence="4 10" id="KW-0418">Kinase</keyword>
<name>A0A917C3T5_9HYPH</name>
<dbReference type="GO" id="GO:0005737">
    <property type="term" value="C:cytoplasm"/>
    <property type="evidence" value="ECO:0007669"/>
    <property type="project" value="UniProtKB-SubCell"/>
</dbReference>
<evidence type="ECO:0000256" key="4">
    <source>
        <dbReference type="ARBA" id="ARBA00022777"/>
    </source>
</evidence>
<dbReference type="EC" id="2.7.1.81" evidence="7"/>
<proteinExistence type="predicted"/>
<evidence type="ECO:0000313" key="11">
    <source>
        <dbReference type="Proteomes" id="UP000606044"/>
    </source>
</evidence>
<accession>A0A917C3T5</accession>
<keyword evidence="11" id="KW-1185">Reference proteome</keyword>
<reference evidence="10" key="1">
    <citation type="journal article" date="2014" name="Int. J. Syst. Evol. Microbiol.">
        <title>Complete genome sequence of Corynebacterium casei LMG S-19264T (=DSM 44701T), isolated from a smear-ripened cheese.</title>
        <authorList>
            <consortium name="US DOE Joint Genome Institute (JGI-PGF)"/>
            <person name="Walter F."/>
            <person name="Albersmeier A."/>
            <person name="Kalinowski J."/>
            <person name="Ruckert C."/>
        </authorList>
    </citation>
    <scope>NUCLEOTIDE SEQUENCE</scope>
    <source>
        <strain evidence="10">CCM 7897</strain>
    </source>
</reference>
<dbReference type="SUPFAM" id="SSF56112">
    <property type="entry name" value="Protein kinase-like (PK-like)"/>
    <property type="match status" value="1"/>
</dbReference>
<evidence type="ECO:0000256" key="6">
    <source>
        <dbReference type="ARBA" id="ARBA00037368"/>
    </source>
</evidence>
<evidence type="ECO:0000259" key="9">
    <source>
        <dbReference type="Pfam" id="PF01636"/>
    </source>
</evidence>
<comment type="catalytic activity">
    <reaction evidence="5">
        <text>(5R)-5-hydroxy-L-lysine + GTP = (5R)-5-phosphooxy-L-lysine + GDP + H(+)</text>
        <dbReference type="Rhea" id="RHEA:19049"/>
        <dbReference type="ChEBI" id="CHEBI:15378"/>
        <dbReference type="ChEBI" id="CHEBI:37565"/>
        <dbReference type="ChEBI" id="CHEBI:57882"/>
        <dbReference type="ChEBI" id="CHEBI:58189"/>
        <dbReference type="ChEBI" id="CHEBI:58357"/>
        <dbReference type="EC" id="2.7.1.81"/>
    </reaction>
</comment>
<dbReference type="InterPro" id="IPR011009">
    <property type="entry name" value="Kinase-like_dom_sf"/>
</dbReference>
<dbReference type="InterPro" id="IPR050249">
    <property type="entry name" value="Pseudomonas-type_ThrB"/>
</dbReference>
<dbReference type="Gene3D" id="3.90.1200.10">
    <property type="match status" value="1"/>
</dbReference>
<evidence type="ECO:0000313" key="10">
    <source>
        <dbReference type="EMBL" id="GGF68670.1"/>
    </source>
</evidence>
<organism evidence="10 11">
    <name type="scientific">Azorhizobium oxalatiphilum</name>
    <dbReference type="NCBI Taxonomy" id="980631"/>
    <lineage>
        <taxon>Bacteria</taxon>
        <taxon>Pseudomonadati</taxon>
        <taxon>Pseudomonadota</taxon>
        <taxon>Alphaproteobacteria</taxon>
        <taxon>Hyphomicrobiales</taxon>
        <taxon>Xanthobacteraceae</taxon>
        <taxon>Azorhizobium</taxon>
    </lineage>
</organism>
<evidence type="ECO:0000256" key="1">
    <source>
        <dbReference type="ARBA" id="ARBA00004496"/>
    </source>
</evidence>
<dbReference type="GO" id="GO:0047992">
    <property type="term" value="F:hydroxylysine kinase activity"/>
    <property type="evidence" value="ECO:0007669"/>
    <property type="project" value="UniProtKB-EC"/>
</dbReference>
<evidence type="ECO:0000256" key="3">
    <source>
        <dbReference type="ARBA" id="ARBA00022679"/>
    </source>
</evidence>
<evidence type="ECO:0000256" key="2">
    <source>
        <dbReference type="ARBA" id="ARBA00022490"/>
    </source>
</evidence>
<protein>
    <recommendedName>
        <fullName evidence="8">Hydroxylysine kinase</fullName>
        <ecNumber evidence="7">2.7.1.81</ecNumber>
    </recommendedName>
</protein>
<evidence type="ECO:0000256" key="7">
    <source>
        <dbReference type="ARBA" id="ARBA00038873"/>
    </source>
</evidence>
<dbReference type="InterPro" id="IPR002575">
    <property type="entry name" value="Aminoglycoside_PTrfase"/>
</dbReference>
<comment type="subcellular location">
    <subcellularLocation>
        <location evidence="1">Cytoplasm</location>
    </subcellularLocation>
</comment>
<dbReference type="RefSeq" id="WP_244644431.1">
    <property type="nucleotide sequence ID" value="NZ_BMCT01000004.1"/>
</dbReference>
<comment type="function">
    <text evidence="6">Catalyzes the GTP-dependent phosphorylation of 5-hydroxy-L-lysine.</text>
</comment>
<evidence type="ECO:0000256" key="8">
    <source>
        <dbReference type="ARBA" id="ARBA00040505"/>
    </source>
</evidence>
<feature type="domain" description="Aminoglycoside phosphotransferase" evidence="9">
    <location>
        <begin position="48"/>
        <end position="270"/>
    </location>
</feature>
<dbReference type="EMBL" id="BMCT01000004">
    <property type="protein sequence ID" value="GGF68670.1"/>
    <property type="molecule type" value="Genomic_DNA"/>
</dbReference>
<comment type="caution">
    <text evidence="10">The sequence shown here is derived from an EMBL/GenBank/DDBJ whole genome shotgun (WGS) entry which is preliminary data.</text>
</comment>
<gene>
    <name evidence="10" type="ORF">GCM10007301_30420</name>
</gene>